<dbReference type="AlphaFoldDB" id="A0A8J2TR85"/>
<sequence>MVKIKRLKDCTITDAVNAWNAGFEGYSIDVKMTDDMFLERMVKEDLSVSLSIIAFDDKQPIGIVLNGIREINGKKVAWNGGTGVAKAYRSKGIGKKLVDLSISILKQNGADIATLEVLKENEKAISLYKDMGYKEVGILEYLNLNKALCQNPIPHLRRKVTVKRVLPQQIGKQFFYKGMNPWQTQWQSAKYGEGIIVEDEDGEELGYAYYQRIFNSKGNHLSTILFQCEARPNLESAEEVIYFMLGHIFGDFKNDLNRIVPNLPVRESELTYKVLKQIGFQTAVQQLSMRKELKLPTLSGN</sequence>
<dbReference type="EMBL" id="BMEV01000090">
    <property type="protein sequence ID" value="GFZ89429.1"/>
    <property type="molecule type" value="Genomic_DNA"/>
</dbReference>
<comment type="caution">
    <text evidence="2">The sequence shown here is derived from an EMBL/GenBank/DDBJ whole genome shotgun (WGS) entry which is preliminary data.</text>
</comment>
<dbReference type="PANTHER" id="PTHR43072">
    <property type="entry name" value="N-ACETYLTRANSFERASE"/>
    <property type="match status" value="1"/>
</dbReference>
<dbReference type="PROSITE" id="PS51186">
    <property type="entry name" value="GNAT"/>
    <property type="match status" value="1"/>
</dbReference>
<feature type="domain" description="N-acetyltransferase" evidence="1">
    <location>
        <begin position="2"/>
        <end position="163"/>
    </location>
</feature>
<protein>
    <recommendedName>
        <fullName evidence="1">N-acetyltransferase domain-containing protein</fullName>
    </recommendedName>
</protein>
<dbReference type="GO" id="GO:0016747">
    <property type="term" value="F:acyltransferase activity, transferring groups other than amino-acyl groups"/>
    <property type="evidence" value="ECO:0007669"/>
    <property type="project" value="InterPro"/>
</dbReference>
<dbReference type="Gene3D" id="3.40.630.30">
    <property type="match status" value="1"/>
</dbReference>
<keyword evidence="3" id="KW-1185">Reference proteome</keyword>
<dbReference type="Proteomes" id="UP000602050">
    <property type="component" value="Unassembled WGS sequence"/>
</dbReference>
<evidence type="ECO:0000313" key="3">
    <source>
        <dbReference type="Proteomes" id="UP000602050"/>
    </source>
</evidence>
<organism evidence="2 3">
    <name type="scientific">Compostibacillus humi</name>
    <dbReference type="NCBI Taxonomy" id="1245525"/>
    <lineage>
        <taxon>Bacteria</taxon>
        <taxon>Bacillati</taxon>
        <taxon>Bacillota</taxon>
        <taxon>Bacilli</taxon>
        <taxon>Bacillales</taxon>
        <taxon>Bacillaceae</taxon>
        <taxon>Compostibacillus</taxon>
    </lineage>
</organism>
<dbReference type="SUPFAM" id="SSF55729">
    <property type="entry name" value="Acyl-CoA N-acyltransferases (Nat)"/>
    <property type="match status" value="1"/>
</dbReference>
<accession>A0A8J2TR85</accession>
<reference evidence="2" key="1">
    <citation type="journal article" date="2014" name="Int. J. Syst. Evol. Microbiol.">
        <title>Complete genome sequence of Corynebacterium casei LMG S-19264T (=DSM 44701T), isolated from a smear-ripened cheese.</title>
        <authorList>
            <consortium name="US DOE Joint Genome Institute (JGI-PGF)"/>
            <person name="Walter F."/>
            <person name="Albersmeier A."/>
            <person name="Kalinowski J."/>
            <person name="Ruckert C."/>
        </authorList>
    </citation>
    <scope>NUCLEOTIDE SEQUENCE</scope>
    <source>
        <strain evidence="2">CGMCC 1.12360</strain>
    </source>
</reference>
<dbReference type="Pfam" id="PF00583">
    <property type="entry name" value="Acetyltransf_1"/>
    <property type="match status" value="1"/>
</dbReference>
<gene>
    <name evidence="2" type="ORF">GCM10010978_31010</name>
</gene>
<reference evidence="2" key="2">
    <citation type="submission" date="2020-09" db="EMBL/GenBank/DDBJ databases">
        <authorList>
            <person name="Sun Q."/>
            <person name="Zhou Y."/>
        </authorList>
    </citation>
    <scope>NUCLEOTIDE SEQUENCE</scope>
    <source>
        <strain evidence="2">CGMCC 1.12360</strain>
    </source>
</reference>
<name>A0A8J2TR85_9BACI</name>
<evidence type="ECO:0000259" key="1">
    <source>
        <dbReference type="PROSITE" id="PS51186"/>
    </source>
</evidence>
<dbReference type="CDD" id="cd04301">
    <property type="entry name" value="NAT_SF"/>
    <property type="match status" value="1"/>
</dbReference>
<dbReference type="InterPro" id="IPR016181">
    <property type="entry name" value="Acyl_CoA_acyltransferase"/>
</dbReference>
<dbReference type="RefSeq" id="WP_188393312.1">
    <property type="nucleotide sequence ID" value="NZ_BMEV01000090.1"/>
</dbReference>
<evidence type="ECO:0000313" key="2">
    <source>
        <dbReference type="EMBL" id="GFZ89429.1"/>
    </source>
</evidence>
<proteinExistence type="predicted"/>
<dbReference type="PANTHER" id="PTHR43072:SF60">
    <property type="entry name" value="L-2,4-DIAMINOBUTYRIC ACID ACETYLTRANSFERASE"/>
    <property type="match status" value="1"/>
</dbReference>
<dbReference type="InterPro" id="IPR000182">
    <property type="entry name" value="GNAT_dom"/>
</dbReference>